<dbReference type="Gene3D" id="2.40.30.170">
    <property type="match status" value="1"/>
</dbReference>
<dbReference type="PANTHER" id="PTHR30097">
    <property type="entry name" value="CATION EFFLUX SYSTEM PROTEIN CUSB"/>
    <property type="match status" value="1"/>
</dbReference>
<evidence type="ECO:0000313" key="4">
    <source>
        <dbReference type="EMBL" id="MVT42835.1"/>
    </source>
</evidence>
<feature type="domain" description="CusB-like three alpha-helical bundle" evidence="3">
    <location>
        <begin position="160"/>
        <end position="199"/>
    </location>
</feature>
<reference evidence="4 5" key="1">
    <citation type="submission" date="2019-12" db="EMBL/GenBank/DDBJ databases">
        <title>The draft genomic sequence of strain Chitinophaga oryziterrae JCM 16595.</title>
        <authorList>
            <person name="Zhang X."/>
        </authorList>
    </citation>
    <scope>NUCLEOTIDE SEQUENCE [LARGE SCALE GENOMIC DNA]</scope>
    <source>
        <strain evidence="4 5">JCM 16595</strain>
    </source>
</reference>
<dbReference type="Gene3D" id="2.40.420.20">
    <property type="match status" value="1"/>
</dbReference>
<accession>A0A6N8JC21</accession>
<dbReference type="RefSeq" id="WP_157301434.1">
    <property type="nucleotide sequence ID" value="NZ_BAAAZB010000002.1"/>
</dbReference>
<evidence type="ECO:0000256" key="2">
    <source>
        <dbReference type="SAM" id="MobiDB-lite"/>
    </source>
</evidence>
<dbReference type="Proteomes" id="UP000468388">
    <property type="component" value="Unassembled WGS sequence"/>
</dbReference>
<dbReference type="GO" id="GO:0046914">
    <property type="term" value="F:transition metal ion binding"/>
    <property type="evidence" value="ECO:0007669"/>
    <property type="project" value="TreeGrafter"/>
</dbReference>
<dbReference type="EMBL" id="WRXO01000005">
    <property type="protein sequence ID" value="MVT42835.1"/>
    <property type="molecule type" value="Genomic_DNA"/>
</dbReference>
<dbReference type="PANTHER" id="PTHR30097:SF15">
    <property type="entry name" value="CATION EFFLUX SYSTEM PROTEIN CUSB"/>
    <property type="match status" value="1"/>
</dbReference>
<sequence length="433" mass="48173">MNRVQSYKGYNRSFANAIFVALMLALSGCHQEEKKHDIHQPTPAAGINDSINHHSMPGMDNTSGNEMPTDTSTSETHWNTLPTNRIVIARQKLTQPVFAETDFTITGNGYIAFDTRRDRKVSVRVAGRIEQLYVKYNYQHVHKGEKMLELYSPELNTYIEEYLYVRQKTNDTVLQRKAEEKLLLLGLTRAQVQQIGKIGNSPFSIPIYSPVDGYVLVNSSPAPIMGNTGNSSGSMGSGMSNAGNSPTAIQGSLLTDNSIREGIYVSKDQTLFRINDFKEAWGIIAFNKESEKYLYKGQSVTISSELLPGKPIQTTIQLIEQLYQDGQKFTQARVYISNKSGNLKQNSLIDATISVPVKSMTVPAGSVYYLGEVAIVWVEVGITREGSHIFQPKVVKTGYRSMNKVEILNGVTQNDRIAMDAAYLTDGEAIIKY</sequence>
<name>A0A6N8JC21_9BACT</name>
<dbReference type="Pfam" id="PF25869">
    <property type="entry name" value="3HB_CusB"/>
    <property type="match status" value="1"/>
</dbReference>
<feature type="compositionally biased region" description="Polar residues" evidence="2">
    <location>
        <begin position="60"/>
        <end position="76"/>
    </location>
</feature>
<dbReference type="GO" id="GO:0030288">
    <property type="term" value="C:outer membrane-bounded periplasmic space"/>
    <property type="evidence" value="ECO:0007669"/>
    <property type="project" value="TreeGrafter"/>
</dbReference>
<keyword evidence="1" id="KW-0813">Transport</keyword>
<feature type="region of interest" description="Disordered" evidence="2">
    <location>
        <begin position="34"/>
        <end position="76"/>
    </location>
</feature>
<comment type="caution">
    <text evidence="4">The sequence shown here is derived from an EMBL/GenBank/DDBJ whole genome shotgun (WGS) entry which is preliminary data.</text>
</comment>
<organism evidence="4 5">
    <name type="scientific">Chitinophaga oryziterrae</name>
    <dbReference type="NCBI Taxonomy" id="1031224"/>
    <lineage>
        <taxon>Bacteria</taxon>
        <taxon>Pseudomonadati</taxon>
        <taxon>Bacteroidota</taxon>
        <taxon>Chitinophagia</taxon>
        <taxon>Chitinophagales</taxon>
        <taxon>Chitinophagaceae</taxon>
        <taxon>Chitinophaga</taxon>
    </lineage>
</organism>
<dbReference type="InterPro" id="IPR058791">
    <property type="entry name" value="3HB_CusB"/>
</dbReference>
<dbReference type="GO" id="GO:0060003">
    <property type="term" value="P:copper ion export"/>
    <property type="evidence" value="ECO:0007669"/>
    <property type="project" value="TreeGrafter"/>
</dbReference>
<dbReference type="OrthoDB" id="9806939at2"/>
<evidence type="ECO:0000313" key="5">
    <source>
        <dbReference type="Proteomes" id="UP000468388"/>
    </source>
</evidence>
<keyword evidence="5" id="KW-1185">Reference proteome</keyword>
<dbReference type="GO" id="GO:0015679">
    <property type="term" value="P:plasma membrane copper ion transport"/>
    <property type="evidence" value="ECO:0007669"/>
    <property type="project" value="TreeGrafter"/>
</dbReference>
<dbReference type="PROSITE" id="PS51257">
    <property type="entry name" value="PROKAR_LIPOPROTEIN"/>
    <property type="match status" value="1"/>
</dbReference>
<protein>
    <recommendedName>
        <fullName evidence="3">CusB-like three alpha-helical bundle domain-containing protein</fullName>
    </recommendedName>
</protein>
<evidence type="ECO:0000259" key="3">
    <source>
        <dbReference type="Pfam" id="PF25869"/>
    </source>
</evidence>
<evidence type="ECO:0000256" key="1">
    <source>
        <dbReference type="ARBA" id="ARBA00022448"/>
    </source>
</evidence>
<dbReference type="InterPro" id="IPR051909">
    <property type="entry name" value="MFP_Cation_Efflux"/>
</dbReference>
<dbReference type="AlphaFoldDB" id="A0A6N8JC21"/>
<proteinExistence type="predicted"/>
<gene>
    <name evidence="4" type="ORF">GO495_19730</name>
</gene>